<feature type="transmembrane region" description="Helical" evidence="1">
    <location>
        <begin position="46"/>
        <end position="63"/>
    </location>
</feature>
<gene>
    <name evidence="2" type="ORF">BDV23DRAFT_151879</name>
</gene>
<reference evidence="2" key="1">
    <citation type="submission" date="2019-04" db="EMBL/GenBank/DDBJ databases">
        <title>Friends and foes A comparative genomics studyof 23 Aspergillus species from section Flavi.</title>
        <authorList>
            <consortium name="DOE Joint Genome Institute"/>
            <person name="Kjaerbolling I."/>
            <person name="Vesth T."/>
            <person name="Frisvad J.C."/>
            <person name="Nybo J.L."/>
            <person name="Theobald S."/>
            <person name="Kildgaard S."/>
            <person name="Isbrandt T."/>
            <person name="Kuo A."/>
            <person name="Sato A."/>
            <person name="Lyhne E.K."/>
            <person name="Kogle M.E."/>
            <person name="Wiebenga A."/>
            <person name="Kun R.S."/>
            <person name="Lubbers R.J."/>
            <person name="Makela M.R."/>
            <person name="Barry K."/>
            <person name="Chovatia M."/>
            <person name="Clum A."/>
            <person name="Daum C."/>
            <person name="Haridas S."/>
            <person name="He G."/>
            <person name="LaButti K."/>
            <person name="Lipzen A."/>
            <person name="Mondo S."/>
            <person name="Riley R."/>
            <person name="Salamov A."/>
            <person name="Simmons B.A."/>
            <person name="Magnuson J.K."/>
            <person name="Henrissat B."/>
            <person name="Mortensen U.H."/>
            <person name="Larsen T.O."/>
            <person name="Devries R.P."/>
            <person name="Grigoriev I.V."/>
            <person name="Machida M."/>
            <person name="Baker S.E."/>
            <person name="Andersen M.R."/>
        </authorList>
    </citation>
    <scope>NUCLEOTIDE SEQUENCE [LARGE SCALE GENOMIC DNA]</scope>
    <source>
        <strain evidence="2">IBT 14317</strain>
    </source>
</reference>
<name>A0A5N7CCW6_PETAA</name>
<dbReference type="AlphaFoldDB" id="A0A5N7CCW6"/>
<keyword evidence="1" id="KW-0812">Transmembrane</keyword>
<protein>
    <submittedName>
        <fullName evidence="2">Uncharacterized protein</fullName>
    </submittedName>
</protein>
<proteinExistence type="predicted"/>
<organism evidence="2">
    <name type="scientific">Petromyces alliaceus</name>
    <name type="common">Aspergillus alliaceus</name>
    <dbReference type="NCBI Taxonomy" id="209559"/>
    <lineage>
        <taxon>Eukaryota</taxon>
        <taxon>Fungi</taxon>
        <taxon>Dikarya</taxon>
        <taxon>Ascomycota</taxon>
        <taxon>Pezizomycotina</taxon>
        <taxon>Eurotiomycetes</taxon>
        <taxon>Eurotiomycetidae</taxon>
        <taxon>Eurotiales</taxon>
        <taxon>Aspergillaceae</taxon>
        <taxon>Aspergillus</taxon>
        <taxon>Aspergillus subgen. Circumdati</taxon>
    </lineage>
</organism>
<evidence type="ECO:0000313" key="2">
    <source>
        <dbReference type="EMBL" id="KAE8392001.1"/>
    </source>
</evidence>
<evidence type="ECO:0000256" key="1">
    <source>
        <dbReference type="SAM" id="Phobius"/>
    </source>
</evidence>
<accession>A0A5N7CCW6</accession>
<keyword evidence="1" id="KW-0472">Membrane</keyword>
<sequence>MVTGRCDLWLALRDRALIAALVPSLHDLCLAIEGEHRTKPRGGGNILFFFFFIFFLLSLRVCVR</sequence>
<dbReference type="EMBL" id="ML735240">
    <property type="protein sequence ID" value="KAE8392001.1"/>
    <property type="molecule type" value="Genomic_DNA"/>
</dbReference>
<keyword evidence="1" id="KW-1133">Transmembrane helix</keyword>
<dbReference type="Proteomes" id="UP000326877">
    <property type="component" value="Unassembled WGS sequence"/>
</dbReference>